<accession>R0GEU7</accession>
<proteinExistence type="predicted"/>
<dbReference type="PANTHER" id="PTHR23155">
    <property type="entry name" value="DISEASE RESISTANCE PROTEIN RP"/>
    <property type="match status" value="1"/>
</dbReference>
<feature type="non-terminal residue" evidence="4">
    <location>
        <position position="1"/>
    </location>
</feature>
<evidence type="ECO:0000256" key="1">
    <source>
        <dbReference type="ARBA" id="ARBA00022737"/>
    </source>
</evidence>
<dbReference type="PANTHER" id="PTHR23155:SF1192">
    <property type="entry name" value="DISEASE RESISTANCE PROTEIN RFL1-RELATED"/>
    <property type="match status" value="1"/>
</dbReference>
<dbReference type="GO" id="GO:0098542">
    <property type="term" value="P:defense response to other organism"/>
    <property type="evidence" value="ECO:0007669"/>
    <property type="project" value="TreeGrafter"/>
</dbReference>
<dbReference type="SUPFAM" id="SSF52058">
    <property type="entry name" value="L domain-like"/>
    <property type="match status" value="1"/>
</dbReference>
<dbReference type="GO" id="GO:0043531">
    <property type="term" value="F:ADP binding"/>
    <property type="evidence" value="ECO:0007669"/>
    <property type="project" value="InterPro"/>
</dbReference>
<dbReference type="AlphaFoldDB" id="R0GEU7"/>
<dbReference type="InterPro" id="IPR044974">
    <property type="entry name" value="Disease_R_plants"/>
</dbReference>
<keyword evidence="1" id="KW-0677">Repeat</keyword>
<dbReference type="Proteomes" id="UP000029121">
    <property type="component" value="Unassembled WGS sequence"/>
</dbReference>
<evidence type="ECO:0000313" key="5">
    <source>
        <dbReference type="Proteomes" id="UP000029121"/>
    </source>
</evidence>
<keyword evidence="2" id="KW-0611">Plant defense</keyword>
<dbReference type="InterPro" id="IPR042197">
    <property type="entry name" value="Apaf_helical"/>
</dbReference>
<feature type="domain" description="Disease resistance R13L4/SHOC-2-like LRR" evidence="3">
    <location>
        <begin position="177"/>
        <end position="344"/>
    </location>
</feature>
<gene>
    <name evidence="4" type="ORF">CARUB_v10021673mg</name>
</gene>
<dbReference type="Pfam" id="PF23598">
    <property type="entry name" value="LRR_14"/>
    <property type="match status" value="1"/>
</dbReference>
<dbReference type="PRINTS" id="PR00364">
    <property type="entry name" value="DISEASERSIST"/>
</dbReference>
<dbReference type="eggNOG" id="KOG4658">
    <property type="taxonomic scope" value="Eukaryota"/>
</dbReference>
<evidence type="ECO:0000259" key="3">
    <source>
        <dbReference type="Pfam" id="PF23598"/>
    </source>
</evidence>
<dbReference type="FunFam" id="1.10.8.430:FF:000003">
    <property type="entry name" value="Probable disease resistance protein At5g66910"/>
    <property type="match status" value="1"/>
</dbReference>
<name>R0GEU7_9BRAS</name>
<dbReference type="Gene3D" id="3.80.10.10">
    <property type="entry name" value="Ribonuclease Inhibitor"/>
    <property type="match status" value="1"/>
</dbReference>
<dbReference type="InterPro" id="IPR055414">
    <property type="entry name" value="LRR_R13L4/SHOC2-like"/>
</dbReference>
<organism evidence="4 5">
    <name type="scientific">Capsella rubella</name>
    <dbReference type="NCBI Taxonomy" id="81985"/>
    <lineage>
        <taxon>Eukaryota</taxon>
        <taxon>Viridiplantae</taxon>
        <taxon>Streptophyta</taxon>
        <taxon>Embryophyta</taxon>
        <taxon>Tracheophyta</taxon>
        <taxon>Spermatophyta</taxon>
        <taxon>Magnoliopsida</taxon>
        <taxon>eudicotyledons</taxon>
        <taxon>Gunneridae</taxon>
        <taxon>Pentapetalae</taxon>
        <taxon>rosids</taxon>
        <taxon>malvids</taxon>
        <taxon>Brassicales</taxon>
        <taxon>Brassicaceae</taxon>
        <taxon>Camelineae</taxon>
        <taxon>Capsella</taxon>
    </lineage>
</organism>
<protein>
    <recommendedName>
        <fullName evidence="3">Disease resistance R13L4/SHOC-2-like LRR domain-containing protein</fullName>
    </recommendedName>
</protein>
<reference evidence="5" key="1">
    <citation type="journal article" date="2013" name="Nat. Genet.">
        <title>The Capsella rubella genome and the genomic consequences of rapid mating system evolution.</title>
        <authorList>
            <person name="Slotte T."/>
            <person name="Hazzouri K.M."/>
            <person name="Agren J.A."/>
            <person name="Koenig D."/>
            <person name="Maumus F."/>
            <person name="Guo Y.L."/>
            <person name="Steige K."/>
            <person name="Platts A.E."/>
            <person name="Escobar J.S."/>
            <person name="Newman L.K."/>
            <person name="Wang W."/>
            <person name="Mandakova T."/>
            <person name="Vello E."/>
            <person name="Smith L.M."/>
            <person name="Henz S.R."/>
            <person name="Steffen J."/>
            <person name="Takuno S."/>
            <person name="Brandvain Y."/>
            <person name="Coop G."/>
            <person name="Andolfatto P."/>
            <person name="Hu T.T."/>
            <person name="Blanchette M."/>
            <person name="Clark R.M."/>
            <person name="Quesneville H."/>
            <person name="Nordborg M."/>
            <person name="Gaut B.S."/>
            <person name="Lysak M.A."/>
            <person name="Jenkins J."/>
            <person name="Grimwood J."/>
            <person name="Chapman J."/>
            <person name="Prochnik S."/>
            <person name="Shu S."/>
            <person name="Rokhsar D."/>
            <person name="Schmutz J."/>
            <person name="Weigel D."/>
            <person name="Wright S.I."/>
        </authorList>
    </citation>
    <scope>NUCLEOTIDE SEQUENCE [LARGE SCALE GENOMIC DNA]</scope>
    <source>
        <strain evidence="5">cv. Monte Gargano</strain>
    </source>
</reference>
<evidence type="ECO:0000313" key="4">
    <source>
        <dbReference type="EMBL" id="EOA34171.1"/>
    </source>
</evidence>
<evidence type="ECO:0000256" key="2">
    <source>
        <dbReference type="ARBA" id="ARBA00022821"/>
    </source>
</evidence>
<dbReference type="SUPFAM" id="SSF52540">
    <property type="entry name" value="P-loop containing nucleoside triphosphate hydrolases"/>
    <property type="match status" value="1"/>
</dbReference>
<dbReference type="EMBL" id="KB870806">
    <property type="protein sequence ID" value="EOA34171.1"/>
    <property type="molecule type" value="Genomic_DNA"/>
</dbReference>
<dbReference type="Gene3D" id="1.10.8.430">
    <property type="entry name" value="Helical domain of apoptotic protease-activating factors"/>
    <property type="match status" value="1"/>
</dbReference>
<keyword evidence="5" id="KW-1185">Reference proteome</keyword>
<dbReference type="InterPro" id="IPR032675">
    <property type="entry name" value="LRR_dom_sf"/>
</dbReference>
<sequence length="377" mass="42423">VGDNTLSRDPGIVKLARWVADKCGGLPLALNVIGKAMASKTTVREWEHAFNVLTRSAAEFSDIKKKILPALKFSYDSLGDQQLQSCFLYCALFPEDHQMGEYQVIKEVYNEGYAMLGTLIRANLLTEVGTEFVVMHDVVREMALWIASDFGKQKENFVVQANVGLVGIPKVKDWGAVRRMSLMENEIEEITCSSKCCELTTLFLQQNIYLKNLTGEFLQSIKKLVVLDLTKNYSLSELPEQISEMVSLQYLNLSETSIEQLPVGLQELKKLTYLNLHTTKKLSSISGISRLLSLRWLSLVESRAHGDVSLLKELQLLKNLQNLQIKVSAELSLEQILGDQRLANCVTGLEIVDFQEKPLDISSLESFESLRELWLAS</sequence>
<dbReference type="InterPro" id="IPR027417">
    <property type="entry name" value="P-loop_NTPase"/>
</dbReference>